<dbReference type="Pfam" id="PF17827">
    <property type="entry name" value="PrmC_N"/>
    <property type="match status" value="1"/>
</dbReference>
<comment type="caution">
    <text evidence="5">Lacks conserved residue(s) required for the propagation of feature annotation.</text>
</comment>
<dbReference type="SUPFAM" id="SSF53335">
    <property type="entry name" value="S-adenosyl-L-methionine-dependent methyltransferases"/>
    <property type="match status" value="1"/>
</dbReference>
<evidence type="ECO:0000256" key="2">
    <source>
        <dbReference type="ARBA" id="ARBA00022679"/>
    </source>
</evidence>
<dbReference type="EMBL" id="BMJT01000001">
    <property type="protein sequence ID" value="GGG12470.1"/>
    <property type="molecule type" value="Genomic_DNA"/>
</dbReference>
<dbReference type="Pfam" id="PF05175">
    <property type="entry name" value="MTS"/>
    <property type="match status" value="1"/>
</dbReference>
<reference evidence="8" key="2">
    <citation type="submission" date="2020-09" db="EMBL/GenBank/DDBJ databases">
        <authorList>
            <person name="Sun Q."/>
            <person name="Zhou Y."/>
        </authorList>
    </citation>
    <scope>NUCLEOTIDE SEQUENCE</scope>
    <source>
        <strain evidence="8">CGMCC 1.15760</strain>
    </source>
</reference>
<comment type="caution">
    <text evidence="8">The sequence shown here is derived from an EMBL/GenBank/DDBJ whole genome shotgun (WGS) entry which is preliminary data.</text>
</comment>
<proteinExistence type="inferred from homology"/>
<keyword evidence="3 5" id="KW-0949">S-adenosyl-L-methionine</keyword>
<dbReference type="Gene3D" id="3.40.50.150">
    <property type="entry name" value="Vaccinia Virus protein VP39"/>
    <property type="match status" value="1"/>
</dbReference>
<gene>
    <name evidence="5 8" type="primary">prmC</name>
    <name evidence="8" type="ORF">GCM10007425_03550</name>
</gene>
<evidence type="ECO:0000313" key="9">
    <source>
        <dbReference type="Proteomes" id="UP000616608"/>
    </source>
</evidence>
<dbReference type="RefSeq" id="WP_308421620.1">
    <property type="nucleotide sequence ID" value="NZ_BMJT01000001.1"/>
</dbReference>
<accession>A0A917FXI7</accession>
<evidence type="ECO:0000259" key="6">
    <source>
        <dbReference type="Pfam" id="PF05175"/>
    </source>
</evidence>
<keyword evidence="9" id="KW-1185">Reference proteome</keyword>
<dbReference type="InterPro" id="IPR007848">
    <property type="entry name" value="Small_mtfrase_dom"/>
</dbReference>
<dbReference type="PANTHER" id="PTHR18895:SF74">
    <property type="entry name" value="MTRF1L RELEASE FACTOR GLUTAMINE METHYLTRANSFERASE"/>
    <property type="match status" value="1"/>
</dbReference>
<dbReference type="GO" id="GO:0003676">
    <property type="term" value="F:nucleic acid binding"/>
    <property type="evidence" value="ECO:0007669"/>
    <property type="project" value="InterPro"/>
</dbReference>
<protein>
    <recommendedName>
        <fullName evidence="5">Release factor glutamine methyltransferase</fullName>
        <shortName evidence="5">RF MTase</shortName>
        <ecNumber evidence="5">2.1.1.297</ecNumber>
    </recommendedName>
    <alternativeName>
        <fullName evidence="5">N5-glutamine methyltransferase PrmC</fullName>
    </alternativeName>
    <alternativeName>
        <fullName evidence="5">Protein-(glutamine-N5) MTase PrmC</fullName>
    </alternativeName>
    <alternativeName>
        <fullName evidence="5">Protein-glutamine N-methyltransferase PrmC</fullName>
    </alternativeName>
</protein>
<name>A0A917FXI7_9BACI</name>
<keyword evidence="2 5" id="KW-0808">Transferase</keyword>
<comment type="similarity">
    <text evidence="5">Belongs to the protein N5-glutamine methyltransferase family. PrmC subfamily.</text>
</comment>
<dbReference type="NCBIfam" id="TIGR00536">
    <property type="entry name" value="hemK_fam"/>
    <property type="match status" value="1"/>
</dbReference>
<sequence length="283" mass="32275">MRKEAYEALEWASSFLKQYGREENAARLIMQHVKKCSYSELVMHMYEDLTYVEWMEFQALVKEHASGRPVQYCIGYEEFYGRKFTVNESVLIPRTETEELVYYALQKIERMFGQEPVTLVDIGTGSGAIAVTMKLEAPQLQVTATDLSERALEVAIYNANKLQADINFGLGDLTEPINHKKWDILLANPPYIAFDELPLMSDLVLEHEPHNALFAAEDGLQLYRRLAQEAQQCMNEKALIGVEIGYKQGQAVAQLFQESFPGATITIQKDLNGKERMVFCEIV</sequence>
<dbReference type="EC" id="2.1.1.297" evidence="5"/>
<comment type="catalytic activity">
    <reaction evidence="4 5">
        <text>L-glutaminyl-[peptide chain release factor] + S-adenosyl-L-methionine = N(5)-methyl-L-glutaminyl-[peptide chain release factor] + S-adenosyl-L-homocysteine + H(+)</text>
        <dbReference type="Rhea" id="RHEA:42896"/>
        <dbReference type="Rhea" id="RHEA-COMP:10271"/>
        <dbReference type="Rhea" id="RHEA-COMP:10272"/>
        <dbReference type="ChEBI" id="CHEBI:15378"/>
        <dbReference type="ChEBI" id="CHEBI:30011"/>
        <dbReference type="ChEBI" id="CHEBI:57856"/>
        <dbReference type="ChEBI" id="CHEBI:59789"/>
        <dbReference type="ChEBI" id="CHEBI:61891"/>
        <dbReference type="EC" id="2.1.1.297"/>
    </reaction>
</comment>
<evidence type="ECO:0000259" key="7">
    <source>
        <dbReference type="Pfam" id="PF17827"/>
    </source>
</evidence>
<feature type="domain" description="Methyltransferase small" evidence="6">
    <location>
        <begin position="118"/>
        <end position="192"/>
    </location>
</feature>
<evidence type="ECO:0000256" key="4">
    <source>
        <dbReference type="ARBA" id="ARBA00048391"/>
    </source>
</evidence>
<dbReference type="PROSITE" id="PS00092">
    <property type="entry name" value="N6_MTASE"/>
    <property type="match status" value="1"/>
</dbReference>
<feature type="binding site" evidence="5">
    <location>
        <position position="188"/>
    </location>
    <ligand>
        <name>S-adenosyl-L-methionine</name>
        <dbReference type="ChEBI" id="CHEBI:59789"/>
    </ligand>
</feature>
<dbReference type="InterPro" id="IPR050320">
    <property type="entry name" value="N5-glutamine_MTase"/>
</dbReference>
<dbReference type="InterPro" id="IPR029063">
    <property type="entry name" value="SAM-dependent_MTases_sf"/>
</dbReference>
<dbReference type="Proteomes" id="UP000616608">
    <property type="component" value="Unassembled WGS sequence"/>
</dbReference>
<keyword evidence="1 5" id="KW-0489">Methyltransferase</keyword>
<evidence type="ECO:0000256" key="5">
    <source>
        <dbReference type="HAMAP-Rule" id="MF_02126"/>
    </source>
</evidence>
<dbReference type="HAMAP" id="MF_02126">
    <property type="entry name" value="RF_methyltr_PrmC"/>
    <property type="match status" value="1"/>
</dbReference>
<dbReference type="NCBIfam" id="TIGR03534">
    <property type="entry name" value="RF_mod_PrmC"/>
    <property type="match status" value="1"/>
</dbReference>
<dbReference type="GO" id="GO:0102559">
    <property type="term" value="F:peptide chain release factor N(5)-glutamine methyltransferase activity"/>
    <property type="evidence" value="ECO:0007669"/>
    <property type="project" value="UniProtKB-EC"/>
</dbReference>
<dbReference type="GO" id="GO:0032259">
    <property type="term" value="P:methylation"/>
    <property type="evidence" value="ECO:0007669"/>
    <property type="project" value="UniProtKB-KW"/>
</dbReference>
<dbReference type="InterPro" id="IPR004556">
    <property type="entry name" value="HemK-like"/>
</dbReference>
<dbReference type="CDD" id="cd02440">
    <property type="entry name" value="AdoMet_MTases"/>
    <property type="match status" value="1"/>
</dbReference>
<feature type="binding site" evidence="5">
    <location>
        <begin position="123"/>
        <end position="127"/>
    </location>
    <ligand>
        <name>S-adenosyl-L-methionine</name>
        <dbReference type="ChEBI" id="CHEBI:59789"/>
    </ligand>
</feature>
<dbReference type="AlphaFoldDB" id="A0A917FXI7"/>
<organism evidence="8 9">
    <name type="scientific">Lysinibacillus alkalisoli</name>
    <dbReference type="NCBI Taxonomy" id="1911548"/>
    <lineage>
        <taxon>Bacteria</taxon>
        <taxon>Bacillati</taxon>
        <taxon>Bacillota</taxon>
        <taxon>Bacilli</taxon>
        <taxon>Bacillales</taxon>
        <taxon>Bacillaceae</taxon>
        <taxon>Lysinibacillus</taxon>
    </lineage>
</organism>
<evidence type="ECO:0000313" key="8">
    <source>
        <dbReference type="EMBL" id="GGG12470.1"/>
    </source>
</evidence>
<dbReference type="InterPro" id="IPR019874">
    <property type="entry name" value="RF_methyltr_PrmC"/>
</dbReference>
<evidence type="ECO:0000256" key="3">
    <source>
        <dbReference type="ARBA" id="ARBA00022691"/>
    </source>
</evidence>
<evidence type="ECO:0000256" key="1">
    <source>
        <dbReference type="ARBA" id="ARBA00022603"/>
    </source>
</evidence>
<reference evidence="8" key="1">
    <citation type="journal article" date="2014" name="Int. J. Syst. Evol. Microbiol.">
        <title>Complete genome sequence of Corynebacterium casei LMG S-19264T (=DSM 44701T), isolated from a smear-ripened cheese.</title>
        <authorList>
            <consortium name="US DOE Joint Genome Institute (JGI-PGF)"/>
            <person name="Walter F."/>
            <person name="Albersmeier A."/>
            <person name="Kalinowski J."/>
            <person name="Ruckert C."/>
        </authorList>
    </citation>
    <scope>NUCLEOTIDE SEQUENCE</scope>
    <source>
        <strain evidence="8">CGMCC 1.15760</strain>
    </source>
</reference>
<dbReference type="InterPro" id="IPR002052">
    <property type="entry name" value="DNA_methylase_N6_adenine_CS"/>
</dbReference>
<dbReference type="PANTHER" id="PTHR18895">
    <property type="entry name" value="HEMK METHYLTRANSFERASE"/>
    <property type="match status" value="1"/>
</dbReference>
<feature type="binding site" evidence="5">
    <location>
        <begin position="188"/>
        <end position="191"/>
    </location>
    <ligand>
        <name>substrate</name>
    </ligand>
</feature>
<feature type="domain" description="Release factor glutamine methyltransferase N-terminal" evidence="7">
    <location>
        <begin position="7"/>
        <end position="75"/>
    </location>
</feature>
<feature type="binding site" evidence="5">
    <location>
        <position position="146"/>
    </location>
    <ligand>
        <name>S-adenosyl-L-methionine</name>
        <dbReference type="ChEBI" id="CHEBI:59789"/>
    </ligand>
</feature>
<dbReference type="InterPro" id="IPR040758">
    <property type="entry name" value="PrmC_N"/>
</dbReference>
<comment type="function">
    <text evidence="5">Methylates the class 1 translation termination release factors RF1/PrfA and RF2/PrfB on the glutamine residue of the universally conserved GGQ motif.</text>
</comment>
<dbReference type="Gene3D" id="1.10.8.10">
    <property type="entry name" value="DNA helicase RuvA subunit, C-terminal domain"/>
    <property type="match status" value="1"/>
</dbReference>